<dbReference type="EMBL" id="DXBU01000186">
    <property type="protein sequence ID" value="HIZ23822.1"/>
    <property type="molecule type" value="Genomic_DNA"/>
</dbReference>
<reference evidence="1" key="2">
    <citation type="submission" date="2021-04" db="EMBL/GenBank/DDBJ databases">
        <authorList>
            <person name="Gilroy R."/>
        </authorList>
    </citation>
    <scope>NUCLEOTIDE SEQUENCE</scope>
    <source>
        <strain evidence="1">14324</strain>
    </source>
</reference>
<evidence type="ECO:0000313" key="1">
    <source>
        <dbReference type="EMBL" id="HIZ23822.1"/>
    </source>
</evidence>
<evidence type="ECO:0008006" key="3">
    <source>
        <dbReference type="Google" id="ProtNLM"/>
    </source>
</evidence>
<evidence type="ECO:0000313" key="2">
    <source>
        <dbReference type="Proteomes" id="UP000824041"/>
    </source>
</evidence>
<dbReference type="Proteomes" id="UP000824041">
    <property type="component" value="Unassembled WGS sequence"/>
</dbReference>
<dbReference type="AlphaFoldDB" id="A0A9D2IVC4"/>
<reference evidence="1" key="1">
    <citation type="journal article" date="2021" name="PeerJ">
        <title>Extensive microbial diversity within the chicken gut microbiome revealed by metagenomics and culture.</title>
        <authorList>
            <person name="Gilroy R."/>
            <person name="Ravi A."/>
            <person name="Getino M."/>
            <person name="Pursley I."/>
            <person name="Horton D.L."/>
            <person name="Alikhan N.F."/>
            <person name="Baker D."/>
            <person name="Gharbi K."/>
            <person name="Hall N."/>
            <person name="Watson M."/>
            <person name="Adriaenssens E.M."/>
            <person name="Foster-Nyarko E."/>
            <person name="Jarju S."/>
            <person name="Secka A."/>
            <person name="Antonio M."/>
            <person name="Oren A."/>
            <person name="Chaudhuri R.R."/>
            <person name="La Ragione R."/>
            <person name="Hildebrand F."/>
            <person name="Pallen M.J."/>
        </authorList>
    </citation>
    <scope>NUCLEOTIDE SEQUENCE</scope>
    <source>
        <strain evidence="1">14324</strain>
    </source>
</reference>
<gene>
    <name evidence="1" type="ORF">IAA21_13725</name>
</gene>
<comment type="caution">
    <text evidence="1">The sequence shown here is derived from an EMBL/GenBank/DDBJ whole genome shotgun (WGS) entry which is preliminary data.</text>
</comment>
<name>A0A9D2IVC4_9FIRM</name>
<accession>A0A9D2IVC4</accession>
<protein>
    <recommendedName>
        <fullName evidence="3">Ribbon-helix-helix protein CopG domain-containing protein</fullName>
    </recommendedName>
</protein>
<proteinExistence type="predicted"/>
<sequence>MQDTEAEKKEIKRRFQLWIRPSTLELADTLYKKDNCDSKSEFIEKAILFYAGYLSAEDNKTYLPNIVTSTLKSIVAESDHRQNRMIFKLAVELAVMMNVVAANNNIDPVSLERLRGECVKEVKRLNGSFSFDDAVNWQKGWEEND</sequence>
<organism evidence="1 2">
    <name type="scientific">Candidatus Blautia faecigallinarum</name>
    <dbReference type="NCBI Taxonomy" id="2838488"/>
    <lineage>
        <taxon>Bacteria</taxon>
        <taxon>Bacillati</taxon>
        <taxon>Bacillota</taxon>
        <taxon>Clostridia</taxon>
        <taxon>Lachnospirales</taxon>
        <taxon>Lachnospiraceae</taxon>
        <taxon>Blautia</taxon>
    </lineage>
</organism>